<dbReference type="EnsemblMetazoa" id="tetur18g02910.1">
    <property type="protein sequence ID" value="tetur18g02910.1"/>
    <property type="gene ID" value="tetur18g02910"/>
</dbReference>
<evidence type="ECO:0000313" key="2">
    <source>
        <dbReference type="Proteomes" id="UP000015104"/>
    </source>
</evidence>
<dbReference type="HOGENOM" id="CLU_2925553_0_0_1"/>
<organism evidence="1 2">
    <name type="scientific">Tetranychus urticae</name>
    <name type="common">Two-spotted spider mite</name>
    <dbReference type="NCBI Taxonomy" id="32264"/>
    <lineage>
        <taxon>Eukaryota</taxon>
        <taxon>Metazoa</taxon>
        <taxon>Ecdysozoa</taxon>
        <taxon>Arthropoda</taxon>
        <taxon>Chelicerata</taxon>
        <taxon>Arachnida</taxon>
        <taxon>Acari</taxon>
        <taxon>Acariformes</taxon>
        <taxon>Trombidiformes</taxon>
        <taxon>Prostigmata</taxon>
        <taxon>Eleutherengona</taxon>
        <taxon>Raphignathae</taxon>
        <taxon>Tetranychoidea</taxon>
        <taxon>Tetranychidae</taxon>
        <taxon>Tetranychus</taxon>
    </lineage>
</organism>
<dbReference type="EMBL" id="CAEY01000388">
    <property type="status" value="NOT_ANNOTATED_CDS"/>
    <property type="molecule type" value="Genomic_DNA"/>
</dbReference>
<evidence type="ECO:0000313" key="1">
    <source>
        <dbReference type="EnsemblMetazoa" id="tetur18g02910.1"/>
    </source>
</evidence>
<dbReference type="AlphaFoldDB" id="T1KRB1"/>
<accession>T1KRB1</accession>
<name>T1KRB1_TETUR</name>
<proteinExistence type="predicted"/>
<sequence length="61" mass="6991">MNTTDRKIKVYHKKPRNTFQALSLSMLVPVLLWMNKKEACIRTSSLPPGSLVFMLPSLFLV</sequence>
<reference evidence="1" key="2">
    <citation type="submission" date="2015-06" db="UniProtKB">
        <authorList>
            <consortium name="EnsemblMetazoa"/>
        </authorList>
    </citation>
    <scope>IDENTIFICATION</scope>
</reference>
<protein>
    <submittedName>
        <fullName evidence="1">Uncharacterized protein</fullName>
    </submittedName>
</protein>
<dbReference type="Proteomes" id="UP000015104">
    <property type="component" value="Unassembled WGS sequence"/>
</dbReference>
<keyword evidence="2" id="KW-1185">Reference proteome</keyword>
<reference evidence="2" key="1">
    <citation type="submission" date="2011-08" db="EMBL/GenBank/DDBJ databases">
        <authorList>
            <person name="Rombauts S."/>
        </authorList>
    </citation>
    <scope>NUCLEOTIDE SEQUENCE</scope>
    <source>
        <strain evidence="2">London</strain>
    </source>
</reference>